<accession>A0ABQ8VD06</accession>
<comment type="similarity">
    <text evidence="1">Belongs to the GMC oxidoreductase family.</text>
</comment>
<dbReference type="Gene3D" id="3.50.50.60">
    <property type="entry name" value="FAD/NAD(P)-binding domain"/>
    <property type="match status" value="1"/>
</dbReference>
<keyword evidence="4" id="KW-1185">Reference proteome</keyword>
<evidence type="ECO:0000256" key="1">
    <source>
        <dbReference type="ARBA" id="ARBA00010790"/>
    </source>
</evidence>
<name>A0ABQ8VD06_9AGAR</name>
<dbReference type="PANTHER" id="PTHR11552">
    <property type="entry name" value="GLUCOSE-METHANOL-CHOLINE GMC OXIDOREDUCTASE"/>
    <property type="match status" value="1"/>
</dbReference>
<feature type="chain" id="PRO_5046222056" description="Glucose-methanol-choline oxidoreductase N-terminal domain-containing protein" evidence="2">
    <location>
        <begin position="19"/>
        <end position="223"/>
    </location>
</feature>
<dbReference type="SUPFAM" id="SSF51905">
    <property type="entry name" value="FAD/NAD(P)-binding domain"/>
    <property type="match status" value="1"/>
</dbReference>
<sequence length="223" mass="24558">MLHHLLLIAISFLLLADGAFPAIPPCGDIDTSDSTFDYVVIGTGAGGGPLASRLAEAGYSGKLIVVLVVDAGHDVLNLNTTIPLYFILSLREDNYPCSDFQTELNYTLDEYPPGFQFQKNDAWYPRARAVGGSTIHNAMINIIAETETDFDNLAASFNDSTWSRDNMQNYFKRIEHNLYTLGLDPLNHGYNGWLSTSLNPDLTVLNPMFLGMSRTVNCSLQPS</sequence>
<dbReference type="InterPro" id="IPR012132">
    <property type="entry name" value="GMC_OxRdtase"/>
</dbReference>
<evidence type="ECO:0008006" key="5">
    <source>
        <dbReference type="Google" id="ProtNLM"/>
    </source>
</evidence>
<proteinExistence type="inferred from homology"/>
<reference evidence="3" key="1">
    <citation type="submission" date="2022-08" db="EMBL/GenBank/DDBJ databases">
        <title>A Global Phylogenomic Analysis of the Shiitake Genus Lentinula.</title>
        <authorList>
            <consortium name="DOE Joint Genome Institute"/>
            <person name="Sierra-Patev S."/>
            <person name="Min B."/>
            <person name="Naranjo-Ortiz M."/>
            <person name="Looney B."/>
            <person name="Konkel Z."/>
            <person name="Slot J.C."/>
            <person name="Sakamoto Y."/>
            <person name="Steenwyk J.L."/>
            <person name="Rokas A."/>
            <person name="Carro J."/>
            <person name="Camarero S."/>
            <person name="Ferreira P."/>
            <person name="Molpeceres G."/>
            <person name="Ruiz-Duenas F.J."/>
            <person name="Serrano A."/>
            <person name="Henrissat B."/>
            <person name="Drula E."/>
            <person name="Hughes K.W."/>
            <person name="Mata J.L."/>
            <person name="Ishikawa N.K."/>
            <person name="Vargas-Isla R."/>
            <person name="Ushijima S."/>
            <person name="Smith C.A."/>
            <person name="Ahrendt S."/>
            <person name="Andreopoulos W."/>
            <person name="He G."/>
            <person name="Labutti K."/>
            <person name="Lipzen A."/>
            <person name="Ng V."/>
            <person name="Riley R."/>
            <person name="Sandor L."/>
            <person name="Barry K."/>
            <person name="Martinez A.T."/>
            <person name="Xiao Y."/>
            <person name="Gibbons J.G."/>
            <person name="Terashima K."/>
            <person name="Grigoriev I.V."/>
            <person name="Hibbett D.S."/>
        </authorList>
    </citation>
    <scope>NUCLEOTIDE SEQUENCE</scope>
    <source>
        <strain evidence="3">RHP3577 ss4</strain>
    </source>
</reference>
<dbReference type="InterPro" id="IPR036188">
    <property type="entry name" value="FAD/NAD-bd_sf"/>
</dbReference>
<organism evidence="3 4">
    <name type="scientific">Lentinula lateritia</name>
    <dbReference type="NCBI Taxonomy" id="40482"/>
    <lineage>
        <taxon>Eukaryota</taxon>
        <taxon>Fungi</taxon>
        <taxon>Dikarya</taxon>
        <taxon>Basidiomycota</taxon>
        <taxon>Agaricomycotina</taxon>
        <taxon>Agaricomycetes</taxon>
        <taxon>Agaricomycetidae</taxon>
        <taxon>Agaricales</taxon>
        <taxon>Marasmiineae</taxon>
        <taxon>Omphalotaceae</taxon>
        <taxon>Lentinula</taxon>
    </lineage>
</organism>
<evidence type="ECO:0000313" key="4">
    <source>
        <dbReference type="Proteomes" id="UP001150217"/>
    </source>
</evidence>
<comment type="caution">
    <text evidence="3">The sequence shown here is derived from an EMBL/GenBank/DDBJ whole genome shotgun (WGS) entry which is preliminary data.</text>
</comment>
<evidence type="ECO:0000256" key="2">
    <source>
        <dbReference type="SAM" id="SignalP"/>
    </source>
</evidence>
<protein>
    <recommendedName>
        <fullName evidence="5">Glucose-methanol-choline oxidoreductase N-terminal domain-containing protein</fullName>
    </recommendedName>
</protein>
<dbReference type="Proteomes" id="UP001150217">
    <property type="component" value="Unassembled WGS sequence"/>
</dbReference>
<dbReference type="EMBL" id="JANVFT010000046">
    <property type="protein sequence ID" value="KAJ4488670.1"/>
    <property type="molecule type" value="Genomic_DNA"/>
</dbReference>
<gene>
    <name evidence="3" type="ORF">C8R41DRAFT_767522</name>
</gene>
<evidence type="ECO:0000313" key="3">
    <source>
        <dbReference type="EMBL" id="KAJ4488670.1"/>
    </source>
</evidence>
<feature type="signal peptide" evidence="2">
    <location>
        <begin position="1"/>
        <end position="18"/>
    </location>
</feature>
<dbReference type="PANTHER" id="PTHR11552:SF147">
    <property type="entry name" value="CHOLINE DEHYDROGENASE, MITOCHONDRIAL"/>
    <property type="match status" value="1"/>
</dbReference>
<keyword evidence="2" id="KW-0732">Signal</keyword>